<comment type="caution">
    <text evidence="2">The sequence shown here is derived from an EMBL/GenBank/DDBJ whole genome shotgun (WGS) entry which is preliminary data.</text>
</comment>
<evidence type="ECO:0000259" key="1">
    <source>
        <dbReference type="Pfam" id="PF03544"/>
    </source>
</evidence>
<dbReference type="InterPro" id="IPR037682">
    <property type="entry name" value="TonB_C"/>
</dbReference>
<dbReference type="AlphaFoldDB" id="A0A9X3I0R6"/>
<name>A0A9X3I0R6_9FLAO</name>
<evidence type="ECO:0000313" key="2">
    <source>
        <dbReference type="EMBL" id="MCX2837202.1"/>
    </source>
</evidence>
<protein>
    <submittedName>
        <fullName evidence="2">Energy transducer TonB</fullName>
    </submittedName>
</protein>
<dbReference type="RefSeq" id="WP_266068409.1">
    <property type="nucleotide sequence ID" value="NZ_JAPJDA010000004.1"/>
</dbReference>
<sequence length="238" mass="26758">MKNKKSAKADLSKRSILFFQLGLVLALFLAWQLIEWQVSSAPVSQPDLVMAYAFEEEPVPVTQVEDVKPPELPKEITEEVEIIKDDVEKEETLIAPTEIPEKILKVAEVEYVDEEEKIEEYNIHAVEEVPLFPGCENLKNNDARKQCFGEQVNRLVGRTFDKALGEKLGLSGLHRIYVSFKVQKDGTVKAIGARGPHPKLEEEAIRVINAFPELIPGKQGGQPVGVIYSLPIVFRIQE</sequence>
<dbReference type="EMBL" id="JAPJDA010000004">
    <property type="protein sequence ID" value="MCX2837202.1"/>
    <property type="molecule type" value="Genomic_DNA"/>
</dbReference>
<feature type="domain" description="TonB C-terminal" evidence="1">
    <location>
        <begin position="176"/>
        <end position="236"/>
    </location>
</feature>
<dbReference type="Proteomes" id="UP001148482">
    <property type="component" value="Unassembled WGS sequence"/>
</dbReference>
<dbReference type="GO" id="GO:0055085">
    <property type="term" value="P:transmembrane transport"/>
    <property type="evidence" value="ECO:0007669"/>
    <property type="project" value="InterPro"/>
</dbReference>
<gene>
    <name evidence="2" type="ORF">OQ279_03480</name>
</gene>
<evidence type="ECO:0000313" key="3">
    <source>
        <dbReference type="Proteomes" id="UP001148482"/>
    </source>
</evidence>
<organism evidence="2 3">
    <name type="scientific">Salinimicrobium profundisediminis</name>
    <dbReference type="NCBI Taxonomy" id="2994553"/>
    <lineage>
        <taxon>Bacteria</taxon>
        <taxon>Pseudomonadati</taxon>
        <taxon>Bacteroidota</taxon>
        <taxon>Flavobacteriia</taxon>
        <taxon>Flavobacteriales</taxon>
        <taxon>Flavobacteriaceae</taxon>
        <taxon>Salinimicrobium</taxon>
    </lineage>
</organism>
<reference evidence="2" key="1">
    <citation type="submission" date="2022-11" db="EMBL/GenBank/DDBJ databases">
        <title>Salinimicrobium profundisediminis sp. nov., isolated from deep-sea sediment of the Mariana Trench.</title>
        <authorList>
            <person name="Fu H."/>
        </authorList>
    </citation>
    <scope>NUCLEOTIDE SEQUENCE</scope>
    <source>
        <strain evidence="2">MT39</strain>
    </source>
</reference>
<keyword evidence="3" id="KW-1185">Reference proteome</keyword>
<dbReference type="Pfam" id="PF03544">
    <property type="entry name" value="TonB_C"/>
    <property type="match status" value="1"/>
</dbReference>
<accession>A0A9X3I0R6</accession>
<proteinExistence type="predicted"/>
<dbReference type="Gene3D" id="3.30.1150.10">
    <property type="match status" value="1"/>
</dbReference>
<dbReference type="SUPFAM" id="SSF74653">
    <property type="entry name" value="TolA/TonB C-terminal domain"/>
    <property type="match status" value="1"/>
</dbReference>